<sequence length="788" mass="87468">MKKVTIAVSTLCAVTILFSFRQEDKPIYKKGWIDFNKNGRKDIYEDPIQPVEKRVENLLSQMTVDEKTCQLATLYGYGAVLKDRLPTDGWRDSVWKDGIANIDEQLTGLRKDTLYAYPYSSHAEAINKIQKFFVEETRLGIPVDFTTEGIRGLNHMKATYFPAQIAQGSSFNKQLVYKIGEVTGREAKALGYTNVYSPILDVSSDPRWGRIEETYGCDPFLVGQLGKQNILAIQKNNVVSTTKHFAVYSIPVGGRDGDVRTDPKVAPREMWDLYLEPFRVAFQEAGAKGTMASYNDYDGVPIIGSKYFLTDILRMQFGFNGYVVSDSWAFEYLFNKHRVAKDTADAGKMALEAGMNVRTTFQSPKPYLLGIRRGVKNGSISMEVVDERVREVLRVKFWQGLFDTPYISKPALADKMVHNREAQELALQAAREGIVLLKNENNTLPLNRSSIKSIALIGPNVKEEKSLSSRYGPTHSKVVTVFEGIRAALPASVTLSYAKGAEHTDKNFPASDVEDFDLSPEEDALLNEAIILAAKADVIILAVGDNDKTVGESKSRLSLDLPGRQELLVRKVAALKKPTVLLLVGGRPATINFASKNIPSILETWYLGEKMGTAIADVLFGTYNPGGKLPVPFPKSAGQIPLSFPLKPGAGGNGDADVKGFLYPFGFGLSYTTFSYSDMKVNTDDYATKGHVLVSCKVKNTGQREGDEVVQLYINDELSSVTTYVRQLKGFERIALKAGEEKTLQFLLSKRDFSLLNRNMERVVEPGSFKILLGSSSEDIRLQARINL</sequence>
<dbReference type="SUPFAM" id="SSF51445">
    <property type="entry name" value="(Trans)glycosidases"/>
    <property type="match status" value="1"/>
</dbReference>
<evidence type="ECO:0000259" key="4">
    <source>
        <dbReference type="SMART" id="SM01217"/>
    </source>
</evidence>
<dbReference type="InterPro" id="IPR017853">
    <property type="entry name" value="GH"/>
</dbReference>
<keyword evidence="6" id="KW-1185">Reference proteome</keyword>
<dbReference type="Gene3D" id="3.20.20.300">
    <property type="entry name" value="Glycoside hydrolase, family 3, N-terminal domain"/>
    <property type="match status" value="1"/>
</dbReference>
<dbReference type="InterPro" id="IPR002772">
    <property type="entry name" value="Glyco_hydro_3_C"/>
</dbReference>
<dbReference type="InterPro" id="IPR001764">
    <property type="entry name" value="Glyco_hydro_3_N"/>
</dbReference>
<dbReference type="InterPro" id="IPR026891">
    <property type="entry name" value="Fn3-like"/>
</dbReference>
<keyword evidence="2" id="KW-0732">Signal</keyword>
<dbReference type="GO" id="GO:0016787">
    <property type="term" value="F:hydrolase activity"/>
    <property type="evidence" value="ECO:0007669"/>
    <property type="project" value="UniProtKB-KW"/>
</dbReference>
<dbReference type="InterPro" id="IPR013783">
    <property type="entry name" value="Ig-like_fold"/>
</dbReference>
<dbReference type="PRINTS" id="PR00133">
    <property type="entry name" value="GLHYDRLASE3"/>
</dbReference>
<dbReference type="Gene3D" id="3.40.50.1700">
    <property type="entry name" value="Glycoside hydrolase family 3 C-terminal domain"/>
    <property type="match status" value="1"/>
</dbReference>
<dbReference type="SUPFAM" id="SSF52279">
    <property type="entry name" value="Beta-D-glucan exohydrolase, C-terminal domain"/>
    <property type="match status" value="1"/>
</dbReference>
<dbReference type="EMBL" id="JBHUHZ010000001">
    <property type="protein sequence ID" value="MFD2162315.1"/>
    <property type="molecule type" value="Genomic_DNA"/>
</dbReference>
<dbReference type="InterPro" id="IPR044993">
    <property type="entry name" value="BXL"/>
</dbReference>
<dbReference type="RefSeq" id="WP_255903860.1">
    <property type="nucleotide sequence ID" value="NZ_JAFMZO010000003.1"/>
</dbReference>
<dbReference type="PANTHER" id="PTHR42721:SF3">
    <property type="entry name" value="BETA-D-XYLOSIDASE 5-RELATED"/>
    <property type="match status" value="1"/>
</dbReference>
<accession>A0ABW4ZJR9</accession>
<evidence type="ECO:0000313" key="6">
    <source>
        <dbReference type="Proteomes" id="UP001597387"/>
    </source>
</evidence>
<protein>
    <submittedName>
        <fullName evidence="5">Glycoside hydrolase family 3 N-terminal domain-containing protein</fullName>
    </submittedName>
</protein>
<keyword evidence="3 5" id="KW-0378">Hydrolase</keyword>
<evidence type="ECO:0000256" key="1">
    <source>
        <dbReference type="ARBA" id="ARBA00005336"/>
    </source>
</evidence>
<comment type="similarity">
    <text evidence="1">Belongs to the glycosyl hydrolase 3 family.</text>
</comment>
<feature type="domain" description="Fibronectin type III-like" evidence="4">
    <location>
        <begin position="708"/>
        <end position="777"/>
    </location>
</feature>
<dbReference type="InterPro" id="IPR036881">
    <property type="entry name" value="Glyco_hydro_3_C_sf"/>
</dbReference>
<comment type="caution">
    <text evidence="5">The sequence shown here is derived from an EMBL/GenBank/DDBJ whole genome shotgun (WGS) entry which is preliminary data.</text>
</comment>
<dbReference type="Pfam" id="PF00933">
    <property type="entry name" value="Glyco_hydro_3"/>
    <property type="match status" value="1"/>
</dbReference>
<dbReference type="Gene3D" id="2.60.40.10">
    <property type="entry name" value="Immunoglobulins"/>
    <property type="match status" value="1"/>
</dbReference>
<evidence type="ECO:0000313" key="5">
    <source>
        <dbReference type="EMBL" id="MFD2162315.1"/>
    </source>
</evidence>
<dbReference type="PANTHER" id="PTHR42721">
    <property type="entry name" value="SUGAR HYDROLASE-RELATED"/>
    <property type="match status" value="1"/>
</dbReference>
<dbReference type="Pfam" id="PF01915">
    <property type="entry name" value="Glyco_hydro_3_C"/>
    <property type="match status" value="1"/>
</dbReference>
<evidence type="ECO:0000256" key="3">
    <source>
        <dbReference type="ARBA" id="ARBA00022801"/>
    </source>
</evidence>
<evidence type="ECO:0000256" key="2">
    <source>
        <dbReference type="ARBA" id="ARBA00022729"/>
    </source>
</evidence>
<dbReference type="Pfam" id="PF14310">
    <property type="entry name" value="Fn3-like"/>
    <property type="match status" value="1"/>
</dbReference>
<dbReference type="SMART" id="SM01217">
    <property type="entry name" value="Fn3_like"/>
    <property type="match status" value="1"/>
</dbReference>
<name>A0ABW4ZJR9_9SPHI</name>
<organism evidence="5 6">
    <name type="scientific">Paradesertivirga mongoliensis</name>
    <dbReference type="NCBI Taxonomy" id="2100740"/>
    <lineage>
        <taxon>Bacteria</taxon>
        <taxon>Pseudomonadati</taxon>
        <taxon>Bacteroidota</taxon>
        <taxon>Sphingobacteriia</taxon>
        <taxon>Sphingobacteriales</taxon>
        <taxon>Sphingobacteriaceae</taxon>
        <taxon>Paradesertivirga</taxon>
    </lineage>
</organism>
<dbReference type="Proteomes" id="UP001597387">
    <property type="component" value="Unassembled WGS sequence"/>
</dbReference>
<dbReference type="InterPro" id="IPR036962">
    <property type="entry name" value="Glyco_hydro_3_N_sf"/>
</dbReference>
<gene>
    <name evidence="5" type="ORF">ACFSJU_07910</name>
</gene>
<proteinExistence type="inferred from homology"/>
<reference evidence="6" key="1">
    <citation type="journal article" date="2019" name="Int. J. Syst. Evol. Microbiol.">
        <title>The Global Catalogue of Microorganisms (GCM) 10K type strain sequencing project: providing services to taxonomists for standard genome sequencing and annotation.</title>
        <authorList>
            <consortium name="The Broad Institute Genomics Platform"/>
            <consortium name="The Broad Institute Genome Sequencing Center for Infectious Disease"/>
            <person name="Wu L."/>
            <person name="Ma J."/>
        </authorList>
    </citation>
    <scope>NUCLEOTIDE SEQUENCE [LARGE SCALE GENOMIC DNA]</scope>
    <source>
        <strain evidence="6">KCTC 42217</strain>
    </source>
</reference>